<dbReference type="GO" id="GO:0008483">
    <property type="term" value="F:transaminase activity"/>
    <property type="evidence" value="ECO:0007669"/>
    <property type="project" value="UniProtKB-KW"/>
</dbReference>
<proteinExistence type="inferred from homology"/>
<reference evidence="7 8" key="1">
    <citation type="submission" date="2020-10" db="EMBL/GenBank/DDBJ databases">
        <title>Janibacter indicus TT2 genome sequence.</title>
        <authorList>
            <person name="Lee K."/>
            <person name="Ganzorig M."/>
        </authorList>
    </citation>
    <scope>NUCLEOTIDE SEQUENCE [LARGE SCALE GENOMIC DNA]</scope>
    <source>
        <strain evidence="7 8">TT2</strain>
    </source>
</reference>
<dbReference type="Proteomes" id="UP000593998">
    <property type="component" value="Chromosome"/>
</dbReference>
<dbReference type="InterPro" id="IPR015422">
    <property type="entry name" value="PyrdxlP-dep_Trfase_small"/>
</dbReference>
<dbReference type="Gene3D" id="3.90.1150.10">
    <property type="entry name" value="Aspartate Aminotransferase, domain 1"/>
    <property type="match status" value="1"/>
</dbReference>
<dbReference type="GO" id="GO:0030170">
    <property type="term" value="F:pyridoxal phosphate binding"/>
    <property type="evidence" value="ECO:0007669"/>
    <property type="project" value="InterPro"/>
</dbReference>
<feature type="modified residue" description="N6-(pyridoxal phosphate)lysine" evidence="5">
    <location>
        <position position="236"/>
    </location>
</feature>
<name>A0A7L9J0E1_9MICO</name>
<dbReference type="InterPro" id="IPR015421">
    <property type="entry name" value="PyrdxlP-dep_Trfase_major"/>
</dbReference>
<evidence type="ECO:0000256" key="4">
    <source>
        <dbReference type="ARBA" id="ARBA00038302"/>
    </source>
</evidence>
<evidence type="ECO:0000256" key="3">
    <source>
        <dbReference type="ARBA" id="ARBA00023239"/>
    </source>
</evidence>
<dbReference type="RefSeq" id="WP_192910934.1">
    <property type="nucleotide sequence ID" value="NZ_CP062789.1"/>
</dbReference>
<protein>
    <submittedName>
        <fullName evidence="7">Aspartate aminotransferase family protein</fullName>
    </submittedName>
</protein>
<dbReference type="InterPro" id="IPR015424">
    <property type="entry name" value="PyrdxlP-dep_Trfase"/>
</dbReference>
<keyword evidence="7" id="KW-0808">Transferase</keyword>
<dbReference type="SUPFAM" id="SSF53383">
    <property type="entry name" value="PLP-dependent transferases"/>
    <property type="match status" value="1"/>
</dbReference>
<dbReference type="PANTHER" id="PTHR42735:SF6">
    <property type="entry name" value="SPHINGOSINE-1-PHOSPHATE LYASE 1"/>
    <property type="match status" value="1"/>
</dbReference>
<dbReference type="GO" id="GO:0004058">
    <property type="term" value="F:aromatic-L-amino-acid decarboxylase activity"/>
    <property type="evidence" value="ECO:0007669"/>
    <property type="project" value="UniProtKB-ARBA"/>
</dbReference>
<organism evidence="7 8">
    <name type="scientific">Janibacter indicus</name>
    <dbReference type="NCBI Taxonomy" id="857417"/>
    <lineage>
        <taxon>Bacteria</taxon>
        <taxon>Bacillati</taxon>
        <taxon>Actinomycetota</taxon>
        <taxon>Actinomycetes</taxon>
        <taxon>Micrococcales</taxon>
        <taxon>Intrasporangiaceae</taxon>
        <taxon>Janibacter</taxon>
    </lineage>
</organism>
<comment type="similarity">
    <text evidence="4">Belongs to the group II decarboxylase family. Sphingosine-1-phosphate lyase subfamily.</text>
</comment>
<dbReference type="EMBL" id="CP062789">
    <property type="protein sequence ID" value="QOK22435.1"/>
    <property type="molecule type" value="Genomic_DNA"/>
</dbReference>
<keyword evidence="2 5" id="KW-0663">Pyridoxal phosphate</keyword>
<evidence type="ECO:0000256" key="6">
    <source>
        <dbReference type="RuleBase" id="RU000382"/>
    </source>
</evidence>
<evidence type="ECO:0000313" key="8">
    <source>
        <dbReference type="Proteomes" id="UP000593998"/>
    </source>
</evidence>
<sequence length="476" mass="49081">MMLDPTHPAPADDIRAALDSLRAQDLPTHGGRTLSYVYDSGLAEADAIGRQALAAFASTNGLDPTAFPSLARLESELVALAAGLLHGPPSTVGVATSGGTESLVLAVLAARNGSPHVERPRVVAPSTVHAAVHKAGHLLGVDVVSVPVDPVTFRADPAAMAAAVTDDTVLLVASAPSYAHGVVDPVAEIAAIARERGVRCHVDACIGGWVLPFLDDVPPWTFAVEGVTSISVDLHKYAYTPKGVSLLLHRDPGLRRGHIYASAAWPGYTMLNTTLQSTKSGGPLAAAWAVVHAIGLDRYRELAAVARQATLDVAAAVEAIEGVQVVVAPESTLLALEATEGCDVFTIADEMSSRGWLVQPQMAFADHAATLHLTLCAATAAHTDELVAALTESVSAARESGPVEVNPDLVAAARQIDPAGLDEATLDGLLAIAGLGGGDGTLQVPDHMAEVNALLDAVPPALREALLAAVLDRLTR</sequence>
<keyword evidence="3 6" id="KW-0456">Lyase</keyword>
<dbReference type="InterPro" id="IPR050477">
    <property type="entry name" value="GrpII_AminoAcid_Decarb"/>
</dbReference>
<keyword evidence="7" id="KW-0032">Aminotransferase</keyword>
<dbReference type="PANTHER" id="PTHR42735">
    <property type="match status" value="1"/>
</dbReference>
<gene>
    <name evidence="7" type="ORF">IGS73_15370</name>
</gene>
<dbReference type="Pfam" id="PF00282">
    <property type="entry name" value="Pyridoxal_deC"/>
    <property type="match status" value="1"/>
</dbReference>
<dbReference type="GO" id="GO:0019752">
    <property type="term" value="P:carboxylic acid metabolic process"/>
    <property type="evidence" value="ECO:0007669"/>
    <property type="project" value="InterPro"/>
</dbReference>
<evidence type="ECO:0000256" key="5">
    <source>
        <dbReference type="PIRSR" id="PIRSR602129-50"/>
    </source>
</evidence>
<dbReference type="AlphaFoldDB" id="A0A7L9J0E1"/>
<evidence type="ECO:0000256" key="1">
    <source>
        <dbReference type="ARBA" id="ARBA00001933"/>
    </source>
</evidence>
<evidence type="ECO:0000256" key="2">
    <source>
        <dbReference type="ARBA" id="ARBA00022898"/>
    </source>
</evidence>
<dbReference type="Gene3D" id="3.40.640.10">
    <property type="entry name" value="Type I PLP-dependent aspartate aminotransferase-like (Major domain)"/>
    <property type="match status" value="1"/>
</dbReference>
<evidence type="ECO:0000313" key="7">
    <source>
        <dbReference type="EMBL" id="QOK22435.1"/>
    </source>
</evidence>
<comment type="cofactor">
    <cofactor evidence="1 5 6">
        <name>pyridoxal 5'-phosphate</name>
        <dbReference type="ChEBI" id="CHEBI:597326"/>
    </cofactor>
</comment>
<accession>A0A7L9J0E1</accession>
<dbReference type="InterPro" id="IPR002129">
    <property type="entry name" value="PyrdxlP-dep_de-COase"/>
</dbReference>